<accession>A0A455T5U5</accession>
<dbReference type="EMBL" id="AP019377">
    <property type="protein sequence ID" value="BBH95380.1"/>
    <property type="molecule type" value="Genomic_DNA"/>
</dbReference>
<dbReference type="PROSITE" id="PS51186">
    <property type="entry name" value="GNAT"/>
    <property type="match status" value="1"/>
</dbReference>
<dbReference type="InterPro" id="IPR016181">
    <property type="entry name" value="Acyl_CoA_acyltransferase"/>
</dbReference>
<feature type="domain" description="N-acetyltransferase" evidence="1">
    <location>
        <begin position="20"/>
        <end position="198"/>
    </location>
</feature>
<reference evidence="2" key="1">
    <citation type="submission" date="2018-12" db="EMBL/GenBank/DDBJ databases">
        <title>Novel natural products biosynthetic potential of the class Ktedonobacteria.</title>
        <authorList>
            <person name="Zheng Y."/>
            <person name="Saitou A."/>
            <person name="Wang C.M."/>
            <person name="Toyoda A."/>
            <person name="Minakuchi Y."/>
            <person name="Sekiguchi Y."/>
            <person name="Ueda K."/>
            <person name="Takano H."/>
            <person name="Sakai Y."/>
            <person name="Yokota A."/>
            <person name="Yabe S."/>
        </authorList>
    </citation>
    <scope>NUCLEOTIDE SEQUENCE</scope>
    <source>
        <strain evidence="2">A3-2</strain>
    </source>
</reference>
<dbReference type="Pfam" id="PF13527">
    <property type="entry name" value="Acetyltransf_9"/>
    <property type="match status" value="1"/>
</dbReference>
<name>A0A455T5U5_9CHLR</name>
<evidence type="ECO:0000259" key="1">
    <source>
        <dbReference type="PROSITE" id="PS51186"/>
    </source>
</evidence>
<dbReference type="CDD" id="cd04301">
    <property type="entry name" value="NAT_SF"/>
    <property type="match status" value="1"/>
</dbReference>
<organism evidence="2">
    <name type="scientific">Thermogemmatispora argillosa</name>
    <dbReference type="NCBI Taxonomy" id="2045280"/>
    <lineage>
        <taxon>Bacteria</taxon>
        <taxon>Bacillati</taxon>
        <taxon>Chloroflexota</taxon>
        <taxon>Ktedonobacteria</taxon>
        <taxon>Thermogemmatisporales</taxon>
        <taxon>Thermogemmatisporaceae</taxon>
        <taxon>Thermogemmatispora</taxon>
    </lineage>
</organism>
<dbReference type="GO" id="GO:0016747">
    <property type="term" value="F:acyltransferase activity, transferring groups other than amino-acyl groups"/>
    <property type="evidence" value="ECO:0007669"/>
    <property type="project" value="InterPro"/>
</dbReference>
<dbReference type="AlphaFoldDB" id="A0A455T5U5"/>
<dbReference type="InterPro" id="IPR000182">
    <property type="entry name" value="GNAT_dom"/>
</dbReference>
<dbReference type="Gene3D" id="3.40.630.30">
    <property type="match status" value="1"/>
</dbReference>
<gene>
    <name evidence="2" type="ORF">KTA_35790</name>
</gene>
<dbReference type="SUPFAM" id="SSF55729">
    <property type="entry name" value="Acyl-CoA N-acyltransferases (Nat)"/>
    <property type="match status" value="1"/>
</dbReference>
<protein>
    <recommendedName>
        <fullName evidence="1">N-acetyltransferase domain-containing protein</fullName>
    </recommendedName>
</protein>
<sequence length="465" mass="53515">MPSRLSPADPQYVRELGDGLRLRWSRPEDTEELARLECEVFLHRPADPLQQPLAWHVRELVSGSHPLMGSHDFALVEDRRRRSRKVVACACLWRQPWEYEDVRLLVGRPELVVTDPAYRHRGLVRAMLELLHARSEVLGAQVQAITGIPYFYRQFGYEYALALSGYLTFPVASIPPASEEGQEPVWLRDATLEDLPAIMALYEADRRRGGFAVSTPISEEWWRYHLTHWQHCRTGEHWHILVMCSHHSSFLGFLVMPTMRWRSVVPVLSCFEVVPGVDLFWLLPPVLRAVLAEGGRMLVRRDPAEIDQLRIYLDDGHPIRAALLRLSNYYGEPLAVRSSRSYAWYVRVPNLAAFLHHVTPVLEQRLSCSPLAGYSGRLCLHFYGYEVLLHFQAGRLEMVEEQEPAFDYERADAAFPPQAFLPLLFGYRSLDELSYAFPDIEVRPTAELLLQTLFPKRPSWALPLG</sequence>
<proteinExistence type="predicted"/>
<evidence type="ECO:0000313" key="2">
    <source>
        <dbReference type="EMBL" id="BBH95380.1"/>
    </source>
</evidence>